<keyword evidence="2" id="KW-1185">Reference proteome</keyword>
<name>A0A1J7J8S0_9PEZI</name>
<dbReference type="InParanoid" id="A0A1J7J8S0"/>
<accession>A0A1J7J8S0</accession>
<organism evidence="1 2">
    <name type="scientific">Coniochaeta ligniaria NRRL 30616</name>
    <dbReference type="NCBI Taxonomy" id="1408157"/>
    <lineage>
        <taxon>Eukaryota</taxon>
        <taxon>Fungi</taxon>
        <taxon>Dikarya</taxon>
        <taxon>Ascomycota</taxon>
        <taxon>Pezizomycotina</taxon>
        <taxon>Sordariomycetes</taxon>
        <taxon>Sordariomycetidae</taxon>
        <taxon>Coniochaetales</taxon>
        <taxon>Coniochaetaceae</taxon>
        <taxon>Coniochaeta</taxon>
    </lineage>
</organism>
<reference evidence="1 2" key="1">
    <citation type="submission" date="2016-10" db="EMBL/GenBank/DDBJ databases">
        <title>Draft genome sequence of Coniochaeta ligniaria NRRL30616, a lignocellulolytic fungus for bioabatement of inhibitors in plant biomass hydrolysates.</title>
        <authorList>
            <consortium name="DOE Joint Genome Institute"/>
            <person name="Jimenez D.J."/>
            <person name="Hector R.E."/>
            <person name="Riley R."/>
            <person name="Sun H."/>
            <person name="Grigoriev I.V."/>
            <person name="Van Elsas J.D."/>
            <person name="Nichols N.N."/>
        </authorList>
    </citation>
    <scope>NUCLEOTIDE SEQUENCE [LARGE SCALE GENOMIC DNA]</scope>
    <source>
        <strain evidence="1 2">NRRL 30616</strain>
    </source>
</reference>
<proteinExistence type="predicted"/>
<sequence>MEDRRLEGLGSEAIRHCSVICSGQTSPRGQRDGVLLPTATWIDIAISMVSRQSDISSTWTNHTRHLHRCGVCCLSASICAWQNPHPHNHIAAFASSRLRARYRCLSCVVKPWQPYGFLGRSCDPANQWKTKSPGESKYRYEAKLGCKAARCSQQALARRLCYTASAVGITKLLTAAHVSKPVLQWVSAVCDALVVYSTQYRFAPGSK</sequence>
<evidence type="ECO:0000313" key="2">
    <source>
        <dbReference type="Proteomes" id="UP000182658"/>
    </source>
</evidence>
<gene>
    <name evidence="1" type="ORF">CONLIGDRAFT_522266</name>
</gene>
<evidence type="ECO:0000313" key="1">
    <source>
        <dbReference type="EMBL" id="OIW26192.1"/>
    </source>
</evidence>
<dbReference type="AlphaFoldDB" id="A0A1J7J8S0"/>
<dbReference type="EMBL" id="KV875101">
    <property type="protein sequence ID" value="OIW26192.1"/>
    <property type="molecule type" value="Genomic_DNA"/>
</dbReference>
<dbReference type="Proteomes" id="UP000182658">
    <property type="component" value="Unassembled WGS sequence"/>
</dbReference>
<protein>
    <submittedName>
        <fullName evidence="1">Uncharacterized protein</fullName>
    </submittedName>
</protein>